<reference evidence="3" key="1">
    <citation type="submission" date="2022-11" db="UniProtKB">
        <authorList>
            <consortium name="WormBaseParasite"/>
        </authorList>
    </citation>
    <scope>IDENTIFICATION</scope>
</reference>
<accession>A0A915D810</accession>
<name>A0A915D810_9BILA</name>
<sequence length="226" mass="25380">MMEKDEALPEADSMRIMKEGKENVSVSTKQEEEDDDPVLSCYWSDWTEWSVCGKDSLKQRTRLCVGLKVHYTSTSLNFHQNPREVLRKRVDKMFTSEIDKADLAASEEVLLQPTLLGIKVLWMQYQQLVWIGPNLTKLSLKKKLMVIPNSKKQKMPKVVIGTTGRCGLNVRHSNVARRVKEEDTELVPAVVSEGTVANTTGTVTSSCSSFGSCVWMMAQVLSSHAV</sequence>
<keyword evidence="2" id="KW-1185">Reference proteome</keyword>
<protein>
    <submittedName>
        <fullName evidence="3">Uncharacterized protein</fullName>
    </submittedName>
</protein>
<dbReference type="SUPFAM" id="SSF82895">
    <property type="entry name" value="TSP-1 type 1 repeat"/>
    <property type="match status" value="1"/>
</dbReference>
<organism evidence="2 3">
    <name type="scientific">Ditylenchus dipsaci</name>
    <dbReference type="NCBI Taxonomy" id="166011"/>
    <lineage>
        <taxon>Eukaryota</taxon>
        <taxon>Metazoa</taxon>
        <taxon>Ecdysozoa</taxon>
        <taxon>Nematoda</taxon>
        <taxon>Chromadorea</taxon>
        <taxon>Rhabditida</taxon>
        <taxon>Tylenchina</taxon>
        <taxon>Tylenchomorpha</taxon>
        <taxon>Sphaerularioidea</taxon>
        <taxon>Anguinidae</taxon>
        <taxon>Anguininae</taxon>
        <taxon>Ditylenchus</taxon>
    </lineage>
</organism>
<feature type="region of interest" description="Disordered" evidence="1">
    <location>
        <begin position="1"/>
        <end position="32"/>
    </location>
</feature>
<dbReference type="Proteomes" id="UP000887574">
    <property type="component" value="Unplaced"/>
</dbReference>
<evidence type="ECO:0000313" key="2">
    <source>
        <dbReference type="Proteomes" id="UP000887574"/>
    </source>
</evidence>
<evidence type="ECO:0000256" key="1">
    <source>
        <dbReference type="SAM" id="MobiDB-lite"/>
    </source>
</evidence>
<dbReference type="WBParaSite" id="jg16988">
    <property type="protein sequence ID" value="jg16988"/>
    <property type="gene ID" value="jg16988"/>
</dbReference>
<dbReference type="InterPro" id="IPR036383">
    <property type="entry name" value="TSP1_rpt_sf"/>
</dbReference>
<evidence type="ECO:0000313" key="3">
    <source>
        <dbReference type="WBParaSite" id="jg16988"/>
    </source>
</evidence>
<proteinExistence type="predicted"/>
<dbReference type="AlphaFoldDB" id="A0A915D810"/>
<feature type="compositionally biased region" description="Basic and acidic residues" evidence="1">
    <location>
        <begin position="1"/>
        <end position="22"/>
    </location>
</feature>